<dbReference type="PANTHER" id="PTHR36503:SF1">
    <property type="entry name" value="BLR2520 PROTEIN"/>
    <property type="match status" value="1"/>
</dbReference>
<dbReference type="AlphaFoldDB" id="A0A165E6Y3"/>
<gene>
    <name evidence="2" type="ORF">AVW13_11055</name>
    <name evidence="3" type="ORF">I6G59_06985</name>
</gene>
<sequence length="117" mass="12897">MKVHSIIADLPVPDIDGAKEFYADYLGLSTEEFNLGWVARFTSPETGAHLQVVTKDATSPVDAVVSVKVDDVDAAFAEAVDRGYEIVHPLTDEEWGVRRFFVRAPDGNVLNIVAHRE</sequence>
<dbReference type="Proteomes" id="UP000594979">
    <property type="component" value="Chromosome"/>
</dbReference>
<proteinExistence type="predicted"/>
<name>A0A165E6Y3_9MICO</name>
<protein>
    <submittedName>
        <fullName evidence="2">Glyoxalase</fullName>
    </submittedName>
    <submittedName>
        <fullName evidence="3">VOC family protein</fullName>
    </submittedName>
</protein>
<evidence type="ECO:0000313" key="4">
    <source>
        <dbReference type="Proteomes" id="UP000076612"/>
    </source>
</evidence>
<dbReference type="Gene3D" id="3.10.180.10">
    <property type="entry name" value="2,3-Dihydroxybiphenyl 1,2-Dioxygenase, domain 1"/>
    <property type="match status" value="1"/>
</dbReference>
<evidence type="ECO:0000259" key="1">
    <source>
        <dbReference type="PROSITE" id="PS51819"/>
    </source>
</evidence>
<dbReference type="Pfam" id="PF00903">
    <property type="entry name" value="Glyoxalase"/>
    <property type="match status" value="1"/>
</dbReference>
<reference evidence="3 5" key="3">
    <citation type="submission" date="2020-12" db="EMBL/GenBank/DDBJ databases">
        <title>FDA dAtabase for Regulatory Grade micrObial Sequences (FDA-ARGOS): Supporting development and validation of Infectious Disease Dx tests.</title>
        <authorList>
            <person name="Sproer C."/>
            <person name="Gronow S."/>
            <person name="Severitt S."/>
            <person name="Schroder I."/>
            <person name="Tallon L."/>
            <person name="Sadzewicz L."/>
            <person name="Zhao X."/>
            <person name="Boylan J."/>
            <person name="Ott S."/>
            <person name="Bowen H."/>
            <person name="Vavikolanu K."/>
            <person name="Mehta A."/>
            <person name="Aluvathingal J."/>
            <person name="Nadendla S."/>
            <person name="Lowell S."/>
            <person name="Myers T."/>
            <person name="Yan Y."/>
            <person name="Sichtig H."/>
        </authorList>
    </citation>
    <scope>NUCLEOTIDE SEQUENCE [LARGE SCALE GENOMIC DNA]</scope>
    <source>
        <strain evidence="3 5">FDAARGOS_902</strain>
    </source>
</reference>
<dbReference type="RefSeq" id="WP_063249959.1">
    <property type="nucleotide sequence ID" value="NZ_CBDRLP010000026.1"/>
</dbReference>
<evidence type="ECO:0000313" key="5">
    <source>
        <dbReference type="Proteomes" id="UP000594979"/>
    </source>
</evidence>
<dbReference type="KEGG" id="bcau:I6G59_06985"/>
<evidence type="ECO:0000313" key="3">
    <source>
        <dbReference type="EMBL" id="QPS35035.1"/>
    </source>
</evidence>
<dbReference type="PROSITE" id="PS51819">
    <property type="entry name" value="VOC"/>
    <property type="match status" value="1"/>
</dbReference>
<dbReference type="InterPro" id="IPR037523">
    <property type="entry name" value="VOC_core"/>
</dbReference>
<organism evidence="2 4">
    <name type="scientific">Brevibacterium casei</name>
    <dbReference type="NCBI Taxonomy" id="33889"/>
    <lineage>
        <taxon>Bacteria</taxon>
        <taxon>Bacillati</taxon>
        <taxon>Actinomycetota</taxon>
        <taxon>Actinomycetes</taxon>
        <taxon>Micrococcales</taxon>
        <taxon>Brevibacteriaceae</taxon>
        <taxon>Brevibacterium</taxon>
    </lineage>
</organism>
<dbReference type="PANTHER" id="PTHR36503">
    <property type="entry name" value="BLR2520 PROTEIN"/>
    <property type="match status" value="1"/>
</dbReference>
<dbReference type="STRING" id="33889.AVW13_11055"/>
<dbReference type="EMBL" id="LQQR01000016">
    <property type="protein sequence ID" value="KZE20176.1"/>
    <property type="molecule type" value="Genomic_DNA"/>
</dbReference>
<reference evidence="2" key="2">
    <citation type="submission" date="2016-01" db="EMBL/GenBank/DDBJ databases">
        <authorList>
            <person name="Hong K.W."/>
        </authorList>
    </citation>
    <scope>NUCLEOTIDE SEQUENCE</scope>
    <source>
        <strain evidence="2">M40</strain>
    </source>
</reference>
<dbReference type="Proteomes" id="UP000076612">
    <property type="component" value="Unassembled WGS sequence"/>
</dbReference>
<dbReference type="EMBL" id="CP065682">
    <property type="protein sequence ID" value="QPS35035.1"/>
    <property type="molecule type" value="Genomic_DNA"/>
</dbReference>
<evidence type="ECO:0000313" key="2">
    <source>
        <dbReference type="EMBL" id="KZE20176.1"/>
    </source>
</evidence>
<dbReference type="InterPro" id="IPR004360">
    <property type="entry name" value="Glyas_Fos-R_dOase_dom"/>
</dbReference>
<feature type="domain" description="VOC" evidence="1">
    <location>
        <begin position="2"/>
        <end position="115"/>
    </location>
</feature>
<reference evidence="4" key="1">
    <citation type="submission" date="2016-01" db="EMBL/GenBank/DDBJ databases">
        <title>Draft genome of Chromobacterium sp. F49.</title>
        <authorList>
            <person name="Hong K.W."/>
        </authorList>
    </citation>
    <scope>NUCLEOTIDE SEQUENCE [LARGE SCALE GENOMIC DNA]</scope>
    <source>
        <strain evidence="4">M40</strain>
    </source>
</reference>
<dbReference type="InterPro" id="IPR029068">
    <property type="entry name" value="Glyas_Bleomycin-R_OHBP_Dase"/>
</dbReference>
<accession>A0A165E6Y3</accession>
<dbReference type="SUPFAM" id="SSF54593">
    <property type="entry name" value="Glyoxalase/Bleomycin resistance protein/Dihydroxybiphenyl dioxygenase"/>
    <property type="match status" value="1"/>
</dbReference>